<feature type="non-terminal residue" evidence="5">
    <location>
        <position position="1"/>
    </location>
</feature>
<sequence length="251" mass="28443">LSTNCTQLFWTLLFSGGLNIILSNQGNCCGKSDSKKKINWRRAGELSAMATLLDGITQKYVAELYRATSFDDGLDRLANVTWDLGYTQVLYAYQNVAPRLPNGEWLPLKLNVRNFPGGWEDGWQRFMEHDPYYHACFKGTLPFDWADVQNPATLDYFEQNAWHYLADLGLSRGMTIPVHLPGGRFAVVSAILDDSRSDWRGLVSNTREVMFHLTHHFNGMIHENGFEDQVGAAPPVRLSPRELECLRWAAG</sequence>
<feature type="domain" description="Transcription factor LuxR-like autoinducer-binding" evidence="4">
    <location>
        <begin position="75"/>
        <end position="204"/>
    </location>
</feature>
<dbReference type="Gene3D" id="3.30.450.80">
    <property type="entry name" value="Transcription factor LuxR-like, autoinducer-binding domain"/>
    <property type="match status" value="1"/>
</dbReference>
<dbReference type="EMBL" id="UINC01192353">
    <property type="protein sequence ID" value="SVE07461.1"/>
    <property type="molecule type" value="Genomic_DNA"/>
</dbReference>
<dbReference type="Pfam" id="PF03472">
    <property type="entry name" value="Autoind_bind"/>
    <property type="match status" value="1"/>
</dbReference>
<dbReference type="AlphaFoldDB" id="A0A383AIQ7"/>
<evidence type="ECO:0000313" key="5">
    <source>
        <dbReference type="EMBL" id="SVE07461.1"/>
    </source>
</evidence>
<keyword evidence="3" id="KW-0804">Transcription</keyword>
<proteinExistence type="predicted"/>
<evidence type="ECO:0000259" key="4">
    <source>
        <dbReference type="Pfam" id="PF03472"/>
    </source>
</evidence>
<evidence type="ECO:0000256" key="3">
    <source>
        <dbReference type="ARBA" id="ARBA00023163"/>
    </source>
</evidence>
<evidence type="ECO:0000256" key="1">
    <source>
        <dbReference type="ARBA" id="ARBA00023015"/>
    </source>
</evidence>
<evidence type="ECO:0000256" key="2">
    <source>
        <dbReference type="ARBA" id="ARBA00023125"/>
    </source>
</evidence>
<keyword evidence="2" id="KW-0238">DNA-binding</keyword>
<name>A0A383AIQ7_9ZZZZ</name>
<reference evidence="5" key="1">
    <citation type="submission" date="2018-05" db="EMBL/GenBank/DDBJ databases">
        <authorList>
            <person name="Lanie J.A."/>
            <person name="Ng W.-L."/>
            <person name="Kazmierczak K.M."/>
            <person name="Andrzejewski T.M."/>
            <person name="Davidsen T.M."/>
            <person name="Wayne K.J."/>
            <person name="Tettelin H."/>
            <person name="Glass J.I."/>
            <person name="Rusch D."/>
            <person name="Podicherti R."/>
            <person name="Tsui H.-C.T."/>
            <person name="Winkler M.E."/>
        </authorList>
    </citation>
    <scope>NUCLEOTIDE SEQUENCE</scope>
</reference>
<protein>
    <recommendedName>
        <fullName evidence="4">Transcription factor LuxR-like autoinducer-binding domain-containing protein</fullName>
    </recommendedName>
</protein>
<dbReference type="InterPro" id="IPR036693">
    <property type="entry name" value="TF_LuxR_autoind-bd_dom_sf"/>
</dbReference>
<keyword evidence="1" id="KW-0805">Transcription regulation</keyword>
<dbReference type="InterPro" id="IPR005143">
    <property type="entry name" value="TF_LuxR_autoind-bd_dom"/>
</dbReference>
<dbReference type="GO" id="GO:0003677">
    <property type="term" value="F:DNA binding"/>
    <property type="evidence" value="ECO:0007669"/>
    <property type="project" value="UniProtKB-KW"/>
</dbReference>
<organism evidence="5">
    <name type="scientific">marine metagenome</name>
    <dbReference type="NCBI Taxonomy" id="408172"/>
    <lineage>
        <taxon>unclassified sequences</taxon>
        <taxon>metagenomes</taxon>
        <taxon>ecological metagenomes</taxon>
    </lineage>
</organism>
<feature type="non-terminal residue" evidence="5">
    <location>
        <position position="251"/>
    </location>
</feature>
<gene>
    <name evidence="5" type="ORF">METZ01_LOCUS460315</name>
</gene>
<accession>A0A383AIQ7</accession>
<dbReference type="SUPFAM" id="SSF75516">
    <property type="entry name" value="Pheromone-binding domain of LuxR-like quorum-sensing transcription factors"/>
    <property type="match status" value="1"/>
</dbReference>